<keyword evidence="2" id="KW-1185">Reference proteome</keyword>
<evidence type="ECO:0000313" key="1">
    <source>
        <dbReference type="EMBL" id="KAF7833819.1"/>
    </source>
</evidence>
<reference evidence="1" key="1">
    <citation type="submission" date="2020-09" db="EMBL/GenBank/DDBJ databases">
        <title>Genome-Enabled Discovery of Anthraquinone Biosynthesis in Senna tora.</title>
        <authorList>
            <person name="Kang S.-H."/>
            <person name="Pandey R.P."/>
            <person name="Lee C.-M."/>
            <person name="Sim J.-S."/>
            <person name="Jeong J.-T."/>
            <person name="Choi B.-S."/>
            <person name="Jung M."/>
            <person name="Ginzburg D."/>
            <person name="Zhao K."/>
            <person name="Won S.Y."/>
            <person name="Oh T.-J."/>
            <person name="Yu Y."/>
            <person name="Kim N.-H."/>
            <person name="Lee O.R."/>
            <person name="Lee T.-H."/>
            <person name="Bashyal P."/>
            <person name="Kim T.-S."/>
            <person name="Lee W.-H."/>
            <person name="Kawkins C."/>
            <person name="Kim C.-K."/>
            <person name="Kim J.S."/>
            <person name="Ahn B.O."/>
            <person name="Rhee S.Y."/>
            <person name="Sohng J.K."/>
        </authorList>
    </citation>
    <scope>NUCLEOTIDE SEQUENCE</scope>
    <source>
        <tissue evidence="1">Leaf</tissue>
    </source>
</reference>
<evidence type="ECO:0000313" key="2">
    <source>
        <dbReference type="Proteomes" id="UP000634136"/>
    </source>
</evidence>
<sequence length="31" mass="3259">MALIYIVHGRVRGPSVGEGGDFNGSSCLRPL</sequence>
<protein>
    <submittedName>
        <fullName evidence="1">Uncharacterized protein</fullName>
    </submittedName>
</protein>
<proteinExistence type="predicted"/>
<name>A0A835C6T4_9FABA</name>
<dbReference type="EMBL" id="JAAIUW010000005">
    <property type="protein sequence ID" value="KAF7833819.1"/>
    <property type="molecule type" value="Genomic_DNA"/>
</dbReference>
<dbReference type="Proteomes" id="UP000634136">
    <property type="component" value="Unassembled WGS sequence"/>
</dbReference>
<gene>
    <name evidence="1" type="ORF">G2W53_016152</name>
</gene>
<accession>A0A835C6T4</accession>
<organism evidence="1 2">
    <name type="scientific">Senna tora</name>
    <dbReference type="NCBI Taxonomy" id="362788"/>
    <lineage>
        <taxon>Eukaryota</taxon>
        <taxon>Viridiplantae</taxon>
        <taxon>Streptophyta</taxon>
        <taxon>Embryophyta</taxon>
        <taxon>Tracheophyta</taxon>
        <taxon>Spermatophyta</taxon>
        <taxon>Magnoliopsida</taxon>
        <taxon>eudicotyledons</taxon>
        <taxon>Gunneridae</taxon>
        <taxon>Pentapetalae</taxon>
        <taxon>rosids</taxon>
        <taxon>fabids</taxon>
        <taxon>Fabales</taxon>
        <taxon>Fabaceae</taxon>
        <taxon>Caesalpinioideae</taxon>
        <taxon>Cassia clade</taxon>
        <taxon>Senna</taxon>
    </lineage>
</organism>
<dbReference type="AlphaFoldDB" id="A0A835C6T4"/>
<comment type="caution">
    <text evidence="1">The sequence shown here is derived from an EMBL/GenBank/DDBJ whole genome shotgun (WGS) entry which is preliminary data.</text>
</comment>